<keyword evidence="3" id="KW-1185">Reference proteome</keyword>
<dbReference type="PANTHER" id="PTHR46791">
    <property type="entry name" value="EXPRESSED PROTEIN"/>
    <property type="match status" value="1"/>
</dbReference>
<gene>
    <name evidence="2" type="ORF">PACLA_8A045451</name>
</gene>
<evidence type="ECO:0000313" key="3">
    <source>
        <dbReference type="Proteomes" id="UP001152795"/>
    </source>
</evidence>
<accession>A0A7D9I7P7</accession>
<protein>
    <recommendedName>
        <fullName evidence="1">Integrase core domain-containing protein</fullName>
    </recommendedName>
</protein>
<proteinExistence type="predicted"/>
<dbReference type="OrthoDB" id="8423312at2759"/>
<feature type="domain" description="Integrase core" evidence="1">
    <location>
        <begin position="158"/>
        <end position="336"/>
    </location>
</feature>
<evidence type="ECO:0000259" key="1">
    <source>
        <dbReference type="Pfam" id="PF24764"/>
    </source>
</evidence>
<reference evidence="2" key="1">
    <citation type="submission" date="2020-04" db="EMBL/GenBank/DDBJ databases">
        <authorList>
            <person name="Alioto T."/>
            <person name="Alioto T."/>
            <person name="Gomez Garrido J."/>
        </authorList>
    </citation>
    <scope>NUCLEOTIDE SEQUENCE</scope>
    <source>
        <strain evidence="2">A484AB</strain>
    </source>
</reference>
<dbReference type="InterPro" id="IPR058913">
    <property type="entry name" value="Integrase_dom_put"/>
</dbReference>
<organism evidence="2 3">
    <name type="scientific">Paramuricea clavata</name>
    <name type="common">Red gorgonian</name>
    <name type="synonym">Violescent sea-whip</name>
    <dbReference type="NCBI Taxonomy" id="317549"/>
    <lineage>
        <taxon>Eukaryota</taxon>
        <taxon>Metazoa</taxon>
        <taxon>Cnidaria</taxon>
        <taxon>Anthozoa</taxon>
        <taxon>Octocorallia</taxon>
        <taxon>Malacalcyonacea</taxon>
        <taxon>Plexauridae</taxon>
        <taxon>Paramuricea</taxon>
    </lineage>
</organism>
<dbReference type="EMBL" id="CACRXK020003387">
    <property type="protein sequence ID" value="CAB3998565.1"/>
    <property type="molecule type" value="Genomic_DNA"/>
</dbReference>
<evidence type="ECO:0000313" key="2">
    <source>
        <dbReference type="EMBL" id="CAB3998565.1"/>
    </source>
</evidence>
<sequence>MFCTSCGVVCIEEANFCHECGSRINVVVDNFEYNRDNIDNIIEEYFYHGYRYHDIVGLLAKHHGVQIHVRTLKRKLKELGLKQRETDFDEQAVRMCIEKEMQDAGSLAGYRYIWHALRLRHHLIVPRGVVSAIMREIDPDGVRERKARRLRRRTYVSFGPNFAWHIDGYDKLKPYGFPIHGCICGYSRRIIWLEVVKSNNNPKIPARLFLDAVGNLKGCPRVVRSDCGTKNVLIAGMQSYFRAHGNDEYAGVKAHQYGSSPSNQRIEGWWSFFRRSNSTWWINIFKDMSDSGILELGNEFHMHCLWFCYSKVIQNELDKVKEQWNSHYIRKSRHDTIPGVPDILYYLPENSGAIDCLVCVPQDKIDEVEPQCYLDVEEDPYTDYFEHIMETEMWNYPANAEEAFNLFQNFNNLQEQV</sequence>
<name>A0A7D9I7P7_PARCT</name>
<comment type="caution">
    <text evidence="2">The sequence shown here is derived from an EMBL/GenBank/DDBJ whole genome shotgun (WGS) entry which is preliminary data.</text>
</comment>
<dbReference type="Proteomes" id="UP001152795">
    <property type="component" value="Unassembled WGS sequence"/>
</dbReference>
<dbReference type="PANTHER" id="PTHR46791:SF13">
    <property type="entry name" value="CLR5 DOMAIN-CONTAINING PROTEIN"/>
    <property type="match status" value="1"/>
</dbReference>
<dbReference type="Pfam" id="PF24764">
    <property type="entry name" value="rva_4"/>
    <property type="match status" value="1"/>
</dbReference>
<dbReference type="AlphaFoldDB" id="A0A7D9I7P7"/>